<name>A0A2T7NIB4_POMCA</name>
<dbReference type="SUPFAM" id="SSF48371">
    <property type="entry name" value="ARM repeat"/>
    <property type="match status" value="1"/>
</dbReference>
<protein>
    <submittedName>
        <fullName evidence="2">Uncharacterized protein</fullName>
    </submittedName>
</protein>
<dbReference type="Gene3D" id="1.25.10.10">
    <property type="entry name" value="Leucine-rich Repeat Variant"/>
    <property type="match status" value="1"/>
</dbReference>
<evidence type="ECO:0000313" key="3">
    <source>
        <dbReference type="Proteomes" id="UP000245119"/>
    </source>
</evidence>
<gene>
    <name evidence="2" type="ORF">C0Q70_19080</name>
</gene>
<accession>A0A2T7NIB4</accession>
<dbReference type="EMBL" id="PZQS01000012">
    <property type="protein sequence ID" value="PVD20917.1"/>
    <property type="molecule type" value="Genomic_DNA"/>
</dbReference>
<proteinExistence type="predicted"/>
<comment type="caution">
    <text evidence="2">The sequence shown here is derived from an EMBL/GenBank/DDBJ whole genome shotgun (WGS) entry which is preliminary data.</text>
</comment>
<evidence type="ECO:0000256" key="1">
    <source>
        <dbReference type="SAM" id="MobiDB-lite"/>
    </source>
</evidence>
<dbReference type="OrthoDB" id="407325at2759"/>
<dbReference type="InterPro" id="IPR016024">
    <property type="entry name" value="ARM-type_fold"/>
</dbReference>
<dbReference type="InterPro" id="IPR011989">
    <property type="entry name" value="ARM-like"/>
</dbReference>
<evidence type="ECO:0000313" key="2">
    <source>
        <dbReference type="EMBL" id="PVD20917.1"/>
    </source>
</evidence>
<sequence>MESSAHGASFQKALSHLNLENKSAEEEVELKFLEFIISNFHPEWQTIQPETPSENRNPICLKENCYITAGDYEITHHVCLVRGVPTKSDTPHQQLSGNTFTDHNTVQHVSTNIGYHEDAEDSFPFNSSFNDFGFMVSKSTSDCCGNGTESFKACFLGCAEGCYIKHSNDLATLFGNLEFLKNFLHYVFTRHFGSADKCFQTSDASNSHIYDSPANKTDMELEIHKKLDILIQRLIKYPMTYNMVSAYADVLHNSIHLPIVRSKVMEHVMMWMASNSNKVNHEVFQKVKSLIMTGAADMWSVVRKTCSNGLPKVFNNWTQKQQKHFLTALLEVCINKEGSWQSKDGAALCINSIMHHCYSPKKGGGLPDYVSECVLTVIFSLISHPQLCIRETVANTMSAYVEHVDAQVLSINQALGLWPRYCNIFLACLSHDASSVRQTTSLLFAHLATRKDSSVVMVKLVLHRLSIFWNVGLDSLACCQDFFKGDSDRTGKWEATEGRMFVYELIFQQLIEDYIATQHNNVHQKSLADDIECAESFKHTNGVNLSCTSKYEAVEECLCSLSWLAQLYLLDNTHLLARTLNLEEMTDKELYELQWWLLTHQTEKTEISDGCEAWYGDKILPSCPELFLTLLHQTAACLAHKQWELRRIAQQILPRLCEVIWLYSTDLMLAVWHYTTNKTCLKSFLGLVMMQHSLAHCAAIISLTDKDGTSSSPVRIDLVESVRKKIKDYLPLIASFLERPVFDKISVTAAEIALLSVTLFDFEESLSLDQLLLQKVLGSYLLLCGFLDPAHHVPLVLKSICSRLNEGQLLADDMTDRNTVLDVDLHWYIPAYITSSGEPSFASENYDTNMPREKDDCGDSLNTSARSLGSWSHLHAWRRRTLSTTSSSLEIHKESDRCEDAENSDESEEDGSDWDSWSEEEAEQKNSALQTLFRDFLLHLRTMYGQAVEKILEAEREKMTQKESSLLQDLMTVNKNKCKG</sequence>
<organism evidence="2 3">
    <name type="scientific">Pomacea canaliculata</name>
    <name type="common">Golden apple snail</name>
    <dbReference type="NCBI Taxonomy" id="400727"/>
    <lineage>
        <taxon>Eukaryota</taxon>
        <taxon>Metazoa</taxon>
        <taxon>Spiralia</taxon>
        <taxon>Lophotrochozoa</taxon>
        <taxon>Mollusca</taxon>
        <taxon>Gastropoda</taxon>
        <taxon>Caenogastropoda</taxon>
        <taxon>Architaenioglossa</taxon>
        <taxon>Ampullarioidea</taxon>
        <taxon>Ampullariidae</taxon>
        <taxon>Pomacea</taxon>
    </lineage>
</organism>
<feature type="compositionally biased region" description="Acidic residues" evidence="1">
    <location>
        <begin position="901"/>
        <end position="921"/>
    </location>
</feature>
<dbReference type="Proteomes" id="UP000245119">
    <property type="component" value="Linkage Group LG12"/>
</dbReference>
<feature type="region of interest" description="Disordered" evidence="1">
    <location>
        <begin position="888"/>
        <end position="921"/>
    </location>
</feature>
<keyword evidence="3" id="KW-1185">Reference proteome</keyword>
<reference evidence="2 3" key="1">
    <citation type="submission" date="2018-04" db="EMBL/GenBank/DDBJ databases">
        <title>The genome of golden apple snail Pomacea canaliculata provides insight into stress tolerance and invasive adaptation.</title>
        <authorList>
            <person name="Liu C."/>
            <person name="Liu B."/>
            <person name="Ren Y."/>
            <person name="Zhang Y."/>
            <person name="Wang H."/>
            <person name="Li S."/>
            <person name="Jiang F."/>
            <person name="Yin L."/>
            <person name="Zhang G."/>
            <person name="Qian W."/>
            <person name="Fan W."/>
        </authorList>
    </citation>
    <scope>NUCLEOTIDE SEQUENCE [LARGE SCALE GENOMIC DNA]</scope>
    <source>
        <strain evidence="2">SZHN2017</strain>
        <tissue evidence="2">Muscle</tissue>
    </source>
</reference>
<feature type="compositionally biased region" description="Basic and acidic residues" evidence="1">
    <location>
        <begin position="890"/>
        <end position="900"/>
    </location>
</feature>
<dbReference type="AlphaFoldDB" id="A0A2T7NIB4"/>